<keyword evidence="1" id="KW-1133">Transmembrane helix</keyword>
<feature type="transmembrane region" description="Helical" evidence="1">
    <location>
        <begin position="12"/>
        <end position="29"/>
    </location>
</feature>
<evidence type="ECO:0000313" key="4">
    <source>
        <dbReference type="Proteomes" id="UP000245839"/>
    </source>
</evidence>
<keyword evidence="4" id="KW-1185">Reference proteome</keyword>
<evidence type="ECO:0008006" key="6">
    <source>
        <dbReference type="Google" id="ProtNLM"/>
    </source>
</evidence>
<gene>
    <name evidence="2" type="ORF">BCF38_10785</name>
    <name evidence="3" type="ORF">SAMN05421539_10785</name>
</gene>
<reference evidence="2 4" key="2">
    <citation type="submission" date="2018-03" db="EMBL/GenBank/DDBJ databases">
        <title>Genomic Encyclopedia of Archaeal and Bacterial Type Strains, Phase II (KMG-II): from individual species to whole genera.</title>
        <authorList>
            <person name="Goeker M."/>
        </authorList>
    </citation>
    <scope>NUCLEOTIDE SEQUENCE [LARGE SCALE GENOMIC DNA]</scope>
    <source>
        <strain evidence="2 4">DSM 25227</strain>
    </source>
</reference>
<organism evidence="3 5">
    <name type="scientific">Jannaschia seohaensis</name>
    <dbReference type="NCBI Taxonomy" id="475081"/>
    <lineage>
        <taxon>Bacteria</taxon>
        <taxon>Pseudomonadati</taxon>
        <taxon>Pseudomonadota</taxon>
        <taxon>Alphaproteobacteria</taxon>
        <taxon>Rhodobacterales</taxon>
        <taxon>Roseobacteraceae</taxon>
        <taxon>Jannaschia</taxon>
    </lineage>
</organism>
<feature type="transmembrane region" description="Helical" evidence="1">
    <location>
        <begin position="35"/>
        <end position="57"/>
    </location>
</feature>
<name>A0A2Y9AV89_9RHOB</name>
<keyword evidence="1" id="KW-0812">Transmembrane</keyword>
<evidence type="ECO:0000313" key="3">
    <source>
        <dbReference type="EMBL" id="SSA48251.1"/>
    </source>
</evidence>
<accession>A0A2Y9AV89</accession>
<dbReference type="Proteomes" id="UP000251571">
    <property type="component" value="Unassembled WGS sequence"/>
</dbReference>
<evidence type="ECO:0000313" key="2">
    <source>
        <dbReference type="EMBL" id="PWJ16972.1"/>
    </source>
</evidence>
<dbReference type="AlphaFoldDB" id="A0A2Y9AV89"/>
<dbReference type="RefSeq" id="WP_109565121.1">
    <property type="nucleotide sequence ID" value="NZ_QGDJ01000007.1"/>
</dbReference>
<reference evidence="3 5" key="1">
    <citation type="submission" date="2016-10" db="EMBL/GenBank/DDBJ databases">
        <authorList>
            <person name="Cai Z."/>
        </authorList>
    </citation>
    <scope>NUCLEOTIDE SEQUENCE [LARGE SCALE GENOMIC DNA]</scope>
    <source>
        <strain evidence="3 5">DSM 25227</strain>
    </source>
</reference>
<evidence type="ECO:0000256" key="1">
    <source>
        <dbReference type="SAM" id="Phobius"/>
    </source>
</evidence>
<dbReference type="EMBL" id="UETC01000007">
    <property type="protein sequence ID" value="SSA48251.1"/>
    <property type="molecule type" value="Genomic_DNA"/>
</dbReference>
<sequence>MGRHVRRRSWQGLVKAAVASCVALALVPPGDDPDLIPLVVAVVLAGLALTGLALALLRRPQG</sequence>
<protein>
    <recommendedName>
        <fullName evidence="6">MYXO-CTERM domain-containing protein</fullName>
    </recommendedName>
</protein>
<keyword evidence="1" id="KW-0472">Membrane</keyword>
<dbReference type="EMBL" id="QGDJ01000007">
    <property type="protein sequence ID" value="PWJ16972.1"/>
    <property type="molecule type" value="Genomic_DNA"/>
</dbReference>
<dbReference type="Proteomes" id="UP000245839">
    <property type="component" value="Unassembled WGS sequence"/>
</dbReference>
<evidence type="ECO:0000313" key="5">
    <source>
        <dbReference type="Proteomes" id="UP000251571"/>
    </source>
</evidence>
<proteinExistence type="predicted"/>